<comment type="caution">
    <text evidence="2">The sequence shown here is derived from an EMBL/GenBank/DDBJ whole genome shotgun (WGS) entry which is preliminary data.</text>
</comment>
<dbReference type="EMBL" id="BTGB01000001">
    <property type="protein sequence ID" value="GMM44328.1"/>
    <property type="molecule type" value="Genomic_DNA"/>
</dbReference>
<feature type="domain" description="RAI1-like" evidence="1">
    <location>
        <begin position="116"/>
        <end position="310"/>
    </location>
</feature>
<organism evidence="2 3">
    <name type="scientific">Pichia kluyveri</name>
    <name type="common">Yeast</name>
    <dbReference type="NCBI Taxonomy" id="36015"/>
    <lineage>
        <taxon>Eukaryota</taxon>
        <taxon>Fungi</taxon>
        <taxon>Dikarya</taxon>
        <taxon>Ascomycota</taxon>
        <taxon>Saccharomycotina</taxon>
        <taxon>Pichiomycetes</taxon>
        <taxon>Pichiales</taxon>
        <taxon>Pichiaceae</taxon>
        <taxon>Pichia</taxon>
    </lineage>
</organism>
<reference evidence="2 3" key="1">
    <citation type="journal article" date="2023" name="Elife">
        <title>Identification of key yeast species and microbe-microbe interactions impacting larval growth of Drosophila in the wild.</title>
        <authorList>
            <person name="Mure A."/>
            <person name="Sugiura Y."/>
            <person name="Maeda R."/>
            <person name="Honda K."/>
            <person name="Sakurai N."/>
            <person name="Takahashi Y."/>
            <person name="Watada M."/>
            <person name="Katoh T."/>
            <person name="Gotoh A."/>
            <person name="Gotoh Y."/>
            <person name="Taniguchi I."/>
            <person name="Nakamura K."/>
            <person name="Hayashi T."/>
            <person name="Katayama T."/>
            <person name="Uemura T."/>
            <person name="Hattori Y."/>
        </authorList>
    </citation>
    <scope>NUCLEOTIDE SEQUENCE [LARGE SCALE GENOMIC DNA]</scope>
    <source>
        <strain evidence="2 3">PK-24</strain>
    </source>
</reference>
<evidence type="ECO:0000259" key="1">
    <source>
        <dbReference type="Pfam" id="PF08652"/>
    </source>
</evidence>
<evidence type="ECO:0000313" key="3">
    <source>
        <dbReference type="Proteomes" id="UP001378960"/>
    </source>
</evidence>
<gene>
    <name evidence="2" type="ORF">DAPK24_009030</name>
</gene>
<proteinExistence type="predicted"/>
<name>A0AAV5QYG9_PICKL</name>
<evidence type="ECO:0000313" key="2">
    <source>
        <dbReference type="EMBL" id="GMM44328.1"/>
    </source>
</evidence>
<dbReference type="InterPro" id="IPR013961">
    <property type="entry name" value="RAI1"/>
</dbReference>
<protein>
    <recommendedName>
        <fullName evidence="1">RAI1-like domain-containing protein</fullName>
    </recommendedName>
</protein>
<keyword evidence="3" id="KW-1185">Reference proteome</keyword>
<dbReference type="Pfam" id="PF08652">
    <property type="entry name" value="RAI1"/>
    <property type="match status" value="1"/>
</dbReference>
<accession>A0AAV5QYG9</accession>
<sequence>MFYEDSPTVNPLPILKEECGYSITEEKVTLDRSQLGKCIIPKQPCHWNTKLGFNNYTPVVYGENDCKNEPFLQTYLNIKPIPNVGIFTPSSFYQYISVRRASKFYVLNHKGYFIIANTETRINQDRKMNYVGIRFEDLLIHGQHYKTVNNTSSFKVMYTTTVSDRLSIHFSEVDAYLNDPHDYVEIKMILCRGSIPSFNIKSNFKILLQLSRGNNYFDSFLFRLAIQCHYSSTKNVVIGIRDYSFNIRTIKQMSIERDILPFIKSMYPDKYREYIKSFDHVTAVMNEIILKSSQSKMLSVTITSNEVKVEPHVYNRNIVASEKFINFLDSL</sequence>
<dbReference type="AlphaFoldDB" id="A0AAV5QYG9"/>
<dbReference type="Proteomes" id="UP001378960">
    <property type="component" value="Unassembled WGS sequence"/>
</dbReference>